<dbReference type="InterPro" id="IPR001594">
    <property type="entry name" value="Palmitoyltrfase_DHHC"/>
</dbReference>
<comment type="caution">
    <text evidence="13">The sequence shown here is derived from an EMBL/GenBank/DDBJ whole genome shotgun (WGS) entry which is preliminary data.</text>
</comment>
<keyword evidence="6" id="KW-0564">Palmitate</keyword>
<name>A0A9W7YDD3_9FUNG</name>
<feature type="compositionally biased region" description="Acidic residues" evidence="11">
    <location>
        <begin position="390"/>
        <end position="406"/>
    </location>
</feature>
<dbReference type="EC" id="2.3.1.225" evidence="10"/>
<comment type="domain">
    <text evidence="10">The DHHC domain is required for palmitoyltransferase activity.</text>
</comment>
<dbReference type="GO" id="GO:0019706">
    <property type="term" value="F:protein-cysteine S-palmitoyltransferase activity"/>
    <property type="evidence" value="ECO:0007669"/>
    <property type="project" value="UniProtKB-EC"/>
</dbReference>
<dbReference type="AlphaFoldDB" id="A0A9W7YDD3"/>
<keyword evidence="3 10" id="KW-0812">Transmembrane</keyword>
<keyword evidence="2 10" id="KW-0808">Transferase</keyword>
<evidence type="ECO:0000259" key="12">
    <source>
        <dbReference type="Pfam" id="PF01529"/>
    </source>
</evidence>
<dbReference type="Pfam" id="PF01529">
    <property type="entry name" value="DHHC"/>
    <property type="match status" value="1"/>
</dbReference>
<sequence>MASDAEAAYDAEFDIGRLYVWGVSLLIGFIGYSSQLFVFWGFLGGFTPRALVVLGVFNLLLHLLFYNYYCAVSVPPGSVPLGWEPPREGANVYELKRDTLKPRYCRICKGFKPPRTHHCSDCDRCVLKLDHHCPYIGQCIGFANQAHFLRFIYTVDVTCAMAMALHAMRLYELVVDSLNGTYYARQPTQTEVAFLIINVTLLFFILLLVGILSCYHIYLVGRNTTTIESREKERVAKLVRSKKCQPTPYPYDLGILRNFKAVFGDSILLWWVPKRVVGTGLDFAIREGLPRPVYWPPPGYTREVGDPAKVEQRCNPSSSMAIYDGGAGGSRVVAEIDDDGEMVIRQYNGSADPADLECGGARSDYQPGSKKGVLAGLFDSGKEDEKSESGDGDWDDDDDDDSDDDFAGMPVPPAALAPASLASGAAFRKRSIAADSEITQRRSMFAVHRQYSGYDSSLRDYTQGGTADPDNDTSGDDDDDTPLLHMIDRHAKQKTR</sequence>
<feature type="compositionally biased region" description="Basic and acidic residues" evidence="11">
    <location>
        <begin position="380"/>
        <end position="389"/>
    </location>
</feature>
<evidence type="ECO:0000256" key="6">
    <source>
        <dbReference type="ARBA" id="ARBA00023139"/>
    </source>
</evidence>
<evidence type="ECO:0000256" key="1">
    <source>
        <dbReference type="ARBA" id="ARBA00004141"/>
    </source>
</evidence>
<feature type="transmembrane region" description="Helical" evidence="10">
    <location>
        <begin position="18"/>
        <end position="43"/>
    </location>
</feature>
<protein>
    <recommendedName>
        <fullName evidence="10">Palmitoyltransferase</fullName>
        <ecNumber evidence="10">2.3.1.225</ecNumber>
    </recommendedName>
</protein>
<evidence type="ECO:0000256" key="5">
    <source>
        <dbReference type="ARBA" id="ARBA00023136"/>
    </source>
</evidence>
<evidence type="ECO:0000313" key="13">
    <source>
        <dbReference type="EMBL" id="KAJ1729091.1"/>
    </source>
</evidence>
<evidence type="ECO:0000256" key="8">
    <source>
        <dbReference type="ARBA" id="ARBA00023315"/>
    </source>
</evidence>
<gene>
    <name evidence="13" type="primary">PFA4</name>
    <name evidence="13" type="ORF">LPJ61_003696</name>
</gene>
<evidence type="ECO:0000256" key="3">
    <source>
        <dbReference type="ARBA" id="ARBA00022692"/>
    </source>
</evidence>
<comment type="catalytic activity">
    <reaction evidence="9 10">
        <text>L-cysteinyl-[protein] + hexadecanoyl-CoA = S-hexadecanoyl-L-cysteinyl-[protein] + CoA</text>
        <dbReference type="Rhea" id="RHEA:36683"/>
        <dbReference type="Rhea" id="RHEA-COMP:10131"/>
        <dbReference type="Rhea" id="RHEA-COMP:11032"/>
        <dbReference type="ChEBI" id="CHEBI:29950"/>
        <dbReference type="ChEBI" id="CHEBI:57287"/>
        <dbReference type="ChEBI" id="CHEBI:57379"/>
        <dbReference type="ChEBI" id="CHEBI:74151"/>
        <dbReference type="EC" id="2.3.1.225"/>
    </reaction>
</comment>
<organism evidence="13 14">
    <name type="scientific">Coemansia biformis</name>
    <dbReference type="NCBI Taxonomy" id="1286918"/>
    <lineage>
        <taxon>Eukaryota</taxon>
        <taxon>Fungi</taxon>
        <taxon>Fungi incertae sedis</taxon>
        <taxon>Zoopagomycota</taxon>
        <taxon>Kickxellomycotina</taxon>
        <taxon>Kickxellomycetes</taxon>
        <taxon>Kickxellales</taxon>
        <taxon>Kickxellaceae</taxon>
        <taxon>Coemansia</taxon>
    </lineage>
</organism>
<dbReference type="PANTHER" id="PTHR12246">
    <property type="entry name" value="PALMITOYLTRANSFERASE ZDHHC16"/>
    <property type="match status" value="1"/>
</dbReference>
<feature type="transmembrane region" description="Helical" evidence="10">
    <location>
        <begin position="151"/>
        <end position="171"/>
    </location>
</feature>
<evidence type="ECO:0000256" key="11">
    <source>
        <dbReference type="SAM" id="MobiDB-lite"/>
    </source>
</evidence>
<dbReference type="OrthoDB" id="331948at2759"/>
<feature type="domain" description="Palmitoyltransferase DHHC" evidence="12">
    <location>
        <begin position="101"/>
        <end position="232"/>
    </location>
</feature>
<dbReference type="Proteomes" id="UP001143981">
    <property type="component" value="Unassembled WGS sequence"/>
</dbReference>
<keyword evidence="7" id="KW-0449">Lipoprotein</keyword>
<dbReference type="EMBL" id="JANBOI010000676">
    <property type="protein sequence ID" value="KAJ1729091.1"/>
    <property type="molecule type" value="Genomic_DNA"/>
</dbReference>
<comment type="subcellular location">
    <subcellularLocation>
        <location evidence="1">Membrane</location>
        <topology evidence="1">Multi-pass membrane protein</topology>
    </subcellularLocation>
</comment>
<evidence type="ECO:0000256" key="2">
    <source>
        <dbReference type="ARBA" id="ARBA00022679"/>
    </source>
</evidence>
<keyword evidence="5 10" id="KW-0472">Membrane</keyword>
<feature type="transmembrane region" description="Helical" evidence="10">
    <location>
        <begin position="192"/>
        <end position="218"/>
    </location>
</feature>
<evidence type="ECO:0000256" key="10">
    <source>
        <dbReference type="RuleBase" id="RU079119"/>
    </source>
</evidence>
<keyword evidence="8 10" id="KW-0012">Acyltransferase</keyword>
<evidence type="ECO:0000256" key="9">
    <source>
        <dbReference type="ARBA" id="ARBA00048048"/>
    </source>
</evidence>
<feature type="region of interest" description="Disordered" evidence="11">
    <location>
        <begin position="455"/>
        <end position="496"/>
    </location>
</feature>
<evidence type="ECO:0000256" key="4">
    <source>
        <dbReference type="ARBA" id="ARBA00022989"/>
    </source>
</evidence>
<keyword evidence="4 10" id="KW-1133">Transmembrane helix</keyword>
<feature type="compositionally biased region" description="Acidic residues" evidence="11">
    <location>
        <begin position="469"/>
        <end position="481"/>
    </location>
</feature>
<dbReference type="InterPro" id="IPR039859">
    <property type="entry name" value="PFA4/ZDH16/20/ERF2-like"/>
</dbReference>
<dbReference type="GO" id="GO:0016020">
    <property type="term" value="C:membrane"/>
    <property type="evidence" value="ECO:0007669"/>
    <property type="project" value="UniProtKB-SubCell"/>
</dbReference>
<feature type="region of interest" description="Disordered" evidence="11">
    <location>
        <begin position="353"/>
        <end position="416"/>
    </location>
</feature>
<evidence type="ECO:0000256" key="7">
    <source>
        <dbReference type="ARBA" id="ARBA00023288"/>
    </source>
</evidence>
<reference evidence="13" key="1">
    <citation type="submission" date="2022-07" db="EMBL/GenBank/DDBJ databases">
        <title>Phylogenomic reconstructions and comparative analyses of Kickxellomycotina fungi.</title>
        <authorList>
            <person name="Reynolds N.K."/>
            <person name="Stajich J.E."/>
            <person name="Barry K."/>
            <person name="Grigoriev I.V."/>
            <person name="Crous P."/>
            <person name="Smith M.E."/>
        </authorList>
    </citation>
    <scope>NUCLEOTIDE SEQUENCE</scope>
    <source>
        <strain evidence="13">BCRC 34381</strain>
    </source>
</reference>
<feature type="transmembrane region" description="Helical" evidence="10">
    <location>
        <begin position="50"/>
        <end position="69"/>
    </location>
</feature>
<comment type="similarity">
    <text evidence="10">Belongs to the DHHC palmitoyltransferase family.</text>
</comment>
<dbReference type="PROSITE" id="PS50216">
    <property type="entry name" value="DHHC"/>
    <property type="match status" value="1"/>
</dbReference>
<accession>A0A9W7YDD3</accession>
<keyword evidence="14" id="KW-1185">Reference proteome</keyword>
<feature type="compositionally biased region" description="Polar residues" evidence="11">
    <location>
        <begin position="455"/>
        <end position="465"/>
    </location>
</feature>
<proteinExistence type="inferred from homology"/>
<evidence type="ECO:0000313" key="14">
    <source>
        <dbReference type="Proteomes" id="UP001143981"/>
    </source>
</evidence>